<reference evidence="2 3" key="1">
    <citation type="submission" date="2021-02" db="EMBL/GenBank/DDBJ databases">
        <title>Streptomyces spirodelae sp. nov., isolated from duckweed.</title>
        <authorList>
            <person name="Saimee Y."/>
            <person name="Duangmal K."/>
        </authorList>
    </citation>
    <scope>NUCLEOTIDE SEQUENCE [LARGE SCALE GENOMIC DNA]</scope>
    <source>
        <strain evidence="2 3">DSM 42105</strain>
    </source>
</reference>
<organism evidence="2 3">
    <name type="scientific">Streptomyces smyrnaeus</name>
    <dbReference type="NCBI Taxonomy" id="1387713"/>
    <lineage>
        <taxon>Bacteria</taxon>
        <taxon>Bacillati</taxon>
        <taxon>Actinomycetota</taxon>
        <taxon>Actinomycetes</taxon>
        <taxon>Kitasatosporales</taxon>
        <taxon>Streptomycetaceae</taxon>
        <taxon>Streptomyces</taxon>
    </lineage>
</organism>
<feature type="signal peptide" evidence="1">
    <location>
        <begin position="1"/>
        <end position="30"/>
    </location>
</feature>
<sequence length="138" mass="15283">MRIKRIVQGGISALAMGAFVVAMSPGSAQAINWDHGPMYSGDKGDKAASAYFEEHGDHVKVCDIDSDGKKAWVNVYDEMTNDFLYSLTDTKNDGKCSYRHASDGGKYNLPENHDIGFTVSYEPSNNPNPGYYIYFNDH</sequence>
<evidence type="ECO:0000256" key="1">
    <source>
        <dbReference type="SAM" id="SignalP"/>
    </source>
</evidence>
<accession>A0ABS3XR65</accession>
<protein>
    <submittedName>
        <fullName evidence="2">Uncharacterized protein</fullName>
    </submittedName>
</protein>
<dbReference type="EMBL" id="JAFFZM010000002">
    <property type="protein sequence ID" value="MBO8197814.1"/>
    <property type="molecule type" value="Genomic_DNA"/>
</dbReference>
<evidence type="ECO:0000313" key="2">
    <source>
        <dbReference type="EMBL" id="MBO8197814.1"/>
    </source>
</evidence>
<evidence type="ECO:0000313" key="3">
    <source>
        <dbReference type="Proteomes" id="UP000721954"/>
    </source>
</evidence>
<dbReference type="RefSeq" id="WP_209209583.1">
    <property type="nucleotide sequence ID" value="NZ_JAFFZM010000002.1"/>
</dbReference>
<dbReference type="GeneID" id="96258113"/>
<keyword evidence="3" id="KW-1185">Reference proteome</keyword>
<dbReference type="Proteomes" id="UP000721954">
    <property type="component" value="Unassembled WGS sequence"/>
</dbReference>
<keyword evidence="1" id="KW-0732">Signal</keyword>
<gene>
    <name evidence="2" type="ORF">JW613_05795</name>
</gene>
<feature type="chain" id="PRO_5046503159" evidence="1">
    <location>
        <begin position="31"/>
        <end position="138"/>
    </location>
</feature>
<proteinExistence type="predicted"/>
<name>A0ABS3XR65_9ACTN</name>
<comment type="caution">
    <text evidence="2">The sequence shown here is derived from an EMBL/GenBank/DDBJ whole genome shotgun (WGS) entry which is preliminary data.</text>
</comment>